<dbReference type="EMBL" id="BAAARJ010000003">
    <property type="protein sequence ID" value="GAA2598935.1"/>
    <property type="molecule type" value="Genomic_DNA"/>
</dbReference>
<sequence>MDGVEVHAANGYLPHQFLSPATDHRTDAYGGDPLARVRFVTEVADAVGKAIGADRVGIRVSPGINLHGALEEEPHETAGTYQALVDQLSAPGLAYLHTIGDPGEPLVKDLLDRFTGSTLVNTGWEPVTDPATATELTGPGRADVIAVGRPFIADPDLVTRWRNGRPLGNADPATIYGGDPRGYTDHPRYDQPGHAAPVS</sequence>
<dbReference type="Proteomes" id="UP001501447">
    <property type="component" value="Unassembled WGS sequence"/>
</dbReference>
<proteinExistence type="predicted"/>
<accession>A0ABP6C4H8</accession>
<evidence type="ECO:0000313" key="4">
    <source>
        <dbReference type="Proteomes" id="UP001501447"/>
    </source>
</evidence>
<evidence type="ECO:0000313" key="3">
    <source>
        <dbReference type="EMBL" id="GAA2598935.1"/>
    </source>
</evidence>
<reference evidence="4" key="1">
    <citation type="journal article" date="2019" name="Int. J. Syst. Evol. Microbiol.">
        <title>The Global Catalogue of Microorganisms (GCM) 10K type strain sequencing project: providing services to taxonomists for standard genome sequencing and annotation.</title>
        <authorList>
            <consortium name="The Broad Institute Genomics Platform"/>
            <consortium name="The Broad Institute Genome Sequencing Center for Infectious Disease"/>
            <person name="Wu L."/>
            <person name="Ma J."/>
        </authorList>
    </citation>
    <scope>NUCLEOTIDE SEQUENCE [LARGE SCALE GENOMIC DNA]</scope>
    <source>
        <strain evidence="4">JCM 16373</strain>
    </source>
</reference>
<dbReference type="Pfam" id="PF00724">
    <property type="entry name" value="Oxidored_FMN"/>
    <property type="match status" value="1"/>
</dbReference>
<keyword evidence="4" id="KW-1185">Reference proteome</keyword>
<dbReference type="InterPro" id="IPR001155">
    <property type="entry name" value="OxRdtase_FMN_N"/>
</dbReference>
<dbReference type="InterPro" id="IPR013785">
    <property type="entry name" value="Aldolase_TIM"/>
</dbReference>
<feature type="region of interest" description="Disordered" evidence="1">
    <location>
        <begin position="163"/>
        <end position="199"/>
    </location>
</feature>
<dbReference type="PANTHER" id="PTHR22893">
    <property type="entry name" value="NADH OXIDOREDUCTASE-RELATED"/>
    <property type="match status" value="1"/>
</dbReference>
<gene>
    <name evidence="3" type="ORF">GCM10009863_10390</name>
</gene>
<evidence type="ECO:0000256" key="1">
    <source>
        <dbReference type="SAM" id="MobiDB-lite"/>
    </source>
</evidence>
<feature type="domain" description="NADH:flavin oxidoreductase/NADH oxidase N-terminal" evidence="2">
    <location>
        <begin position="2"/>
        <end position="167"/>
    </location>
</feature>
<dbReference type="SUPFAM" id="SSF51395">
    <property type="entry name" value="FMN-linked oxidoreductases"/>
    <property type="match status" value="1"/>
</dbReference>
<dbReference type="Gene3D" id="3.20.20.70">
    <property type="entry name" value="Aldolase class I"/>
    <property type="match status" value="1"/>
</dbReference>
<dbReference type="InterPro" id="IPR045247">
    <property type="entry name" value="Oye-like"/>
</dbReference>
<dbReference type="PANTHER" id="PTHR22893:SF91">
    <property type="entry name" value="NADPH DEHYDROGENASE 2-RELATED"/>
    <property type="match status" value="1"/>
</dbReference>
<evidence type="ECO:0000259" key="2">
    <source>
        <dbReference type="Pfam" id="PF00724"/>
    </source>
</evidence>
<protein>
    <recommendedName>
        <fullName evidence="2">NADH:flavin oxidoreductase/NADH oxidase N-terminal domain-containing protein</fullName>
    </recommendedName>
</protein>
<name>A0ABP6C4H8_9ACTN</name>
<organism evidence="3 4">
    <name type="scientific">Streptomyces axinellae</name>
    <dbReference type="NCBI Taxonomy" id="552788"/>
    <lineage>
        <taxon>Bacteria</taxon>
        <taxon>Bacillati</taxon>
        <taxon>Actinomycetota</taxon>
        <taxon>Actinomycetes</taxon>
        <taxon>Kitasatosporales</taxon>
        <taxon>Streptomycetaceae</taxon>
        <taxon>Streptomyces</taxon>
    </lineage>
</organism>
<feature type="compositionally biased region" description="Basic and acidic residues" evidence="1">
    <location>
        <begin position="182"/>
        <end position="191"/>
    </location>
</feature>
<comment type="caution">
    <text evidence="3">The sequence shown here is derived from an EMBL/GenBank/DDBJ whole genome shotgun (WGS) entry which is preliminary data.</text>
</comment>